<gene>
    <name evidence="6" type="ORF">ACELLULO517_25535</name>
</gene>
<dbReference type="SUPFAM" id="SSF50129">
    <property type="entry name" value="GroES-like"/>
    <property type="match status" value="1"/>
</dbReference>
<dbReference type="Gene3D" id="3.90.180.10">
    <property type="entry name" value="Medium-chain alcohol dehydrogenases, catalytic domain"/>
    <property type="match status" value="1"/>
</dbReference>
<dbReference type="GO" id="GO:0016491">
    <property type="term" value="F:oxidoreductase activity"/>
    <property type="evidence" value="ECO:0007669"/>
    <property type="project" value="UniProtKB-KW"/>
</dbReference>
<dbReference type="InterPro" id="IPR036291">
    <property type="entry name" value="NAD(P)-bd_dom_sf"/>
</dbReference>
<dbReference type="PANTHER" id="PTHR43350:SF19">
    <property type="entry name" value="D-GULOSIDE 3-DEHYDROGENASE"/>
    <property type="match status" value="1"/>
</dbReference>
<protein>
    <submittedName>
        <fullName evidence="6">Zinc-binding alcohol dehydrogenase</fullName>
    </submittedName>
</protein>
<dbReference type="InterPro" id="IPR011032">
    <property type="entry name" value="GroES-like_sf"/>
</dbReference>
<reference evidence="6 7" key="1">
    <citation type="journal article" date="2021" name="Microorganisms">
        <title>Acidisoma silvae sp. nov. and Acidisomacellulosilytica sp. nov., Two Acidophilic Bacteria Isolated from Decaying Wood, Hydrolyzing Cellulose and Producing Poly-3-hydroxybutyrate.</title>
        <authorList>
            <person name="Mieszkin S."/>
            <person name="Pouder E."/>
            <person name="Uroz S."/>
            <person name="Simon-Colin C."/>
            <person name="Alain K."/>
        </authorList>
    </citation>
    <scope>NUCLEOTIDE SEQUENCE [LARGE SCALE GENOMIC DNA]</scope>
    <source>
        <strain evidence="6 7">HW T5.17</strain>
    </source>
</reference>
<comment type="cofactor">
    <cofactor evidence="1">
        <name>Zn(2+)</name>
        <dbReference type="ChEBI" id="CHEBI:29105"/>
    </cofactor>
</comment>
<evidence type="ECO:0000256" key="2">
    <source>
        <dbReference type="ARBA" id="ARBA00008072"/>
    </source>
</evidence>
<proteinExistence type="inferred from homology"/>
<comment type="similarity">
    <text evidence="2">Belongs to the zinc-containing alcohol dehydrogenase family.</text>
</comment>
<sequence length="330" mass="35445">MTRNLFTHKAQALWITGRAQSDIRATDVPAPRDRDVLVRALQSGISRGTEALVFAGQVPEGEWARMRCPFQEGEFPFPVKYGYASVGVIEDGPADRLGQRVFCLYPHQTFFTLPADAAIPVPDNVPTSRAVLAAQIETVLNATWDLAPRIGDRIAVVGGGTIGCLAAWLCAQLPGTEVTLIDVNPARAMIAEALDVRFAQGHEAPRNCDAVIHASGSGDGLSLALSLAGFEADVMELSWYGDKAVTVPLGGAFHSQRLSLRSSQVGMVSPSRRARWSHARRLGLALSLAADPRLDCLVREETCFDALPAALPGLLGQPGALFHRIIYPSE</sequence>
<keyword evidence="4" id="KW-0862">Zinc</keyword>
<dbReference type="CDD" id="cd08255">
    <property type="entry name" value="2-desacetyl-2-hydroxyethyl_bacteriochlorophyllide_like"/>
    <property type="match status" value="1"/>
</dbReference>
<dbReference type="Proteomes" id="UP000721844">
    <property type="component" value="Unassembled WGS sequence"/>
</dbReference>
<keyword evidence="5" id="KW-0560">Oxidoreductase</keyword>
<dbReference type="AlphaFoldDB" id="A0A964E6N2"/>
<dbReference type="GO" id="GO:0046872">
    <property type="term" value="F:metal ion binding"/>
    <property type="evidence" value="ECO:0007669"/>
    <property type="project" value="UniProtKB-KW"/>
</dbReference>
<evidence type="ECO:0000313" key="7">
    <source>
        <dbReference type="Proteomes" id="UP000721844"/>
    </source>
</evidence>
<evidence type="ECO:0000256" key="4">
    <source>
        <dbReference type="ARBA" id="ARBA00022833"/>
    </source>
</evidence>
<evidence type="ECO:0000313" key="6">
    <source>
        <dbReference type="EMBL" id="MCB8883637.1"/>
    </source>
</evidence>
<organism evidence="6 7">
    <name type="scientific">Acidisoma cellulosilyticum</name>
    <dbReference type="NCBI Taxonomy" id="2802395"/>
    <lineage>
        <taxon>Bacteria</taxon>
        <taxon>Pseudomonadati</taxon>
        <taxon>Pseudomonadota</taxon>
        <taxon>Alphaproteobacteria</taxon>
        <taxon>Acetobacterales</taxon>
        <taxon>Acidocellaceae</taxon>
        <taxon>Acidisoma</taxon>
    </lineage>
</organism>
<name>A0A964E6N2_9PROT</name>
<dbReference type="EMBL" id="JAESVA010000015">
    <property type="protein sequence ID" value="MCB8883637.1"/>
    <property type="molecule type" value="Genomic_DNA"/>
</dbReference>
<comment type="caution">
    <text evidence="6">The sequence shown here is derived from an EMBL/GenBank/DDBJ whole genome shotgun (WGS) entry which is preliminary data.</text>
</comment>
<dbReference type="Gene3D" id="3.40.50.720">
    <property type="entry name" value="NAD(P)-binding Rossmann-like Domain"/>
    <property type="match status" value="1"/>
</dbReference>
<keyword evidence="7" id="KW-1185">Reference proteome</keyword>
<dbReference type="SUPFAM" id="SSF51735">
    <property type="entry name" value="NAD(P)-binding Rossmann-fold domains"/>
    <property type="match status" value="1"/>
</dbReference>
<dbReference type="RefSeq" id="WP_227310304.1">
    <property type="nucleotide sequence ID" value="NZ_JAESVA010000015.1"/>
</dbReference>
<evidence type="ECO:0000256" key="1">
    <source>
        <dbReference type="ARBA" id="ARBA00001947"/>
    </source>
</evidence>
<evidence type="ECO:0000256" key="3">
    <source>
        <dbReference type="ARBA" id="ARBA00022723"/>
    </source>
</evidence>
<accession>A0A964E6N2</accession>
<evidence type="ECO:0000256" key="5">
    <source>
        <dbReference type="ARBA" id="ARBA00023002"/>
    </source>
</evidence>
<dbReference type="PANTHER" id="PTHR43350">
    <property type="entry name" value="NAD-DEPENDENT ALCOHOL DEHYDROGENASE"/>
    <property type="match status" value="1"/>
</dbReference>
<keyword evidence="3" id="KW-0479">Metal-binding</keyword>